<dbReference type="FunFam" id="3.30.160.60:FF:000646">
    <property type="entry name" value="Myeloid zinc finger 1"/>
    <property type="match status" value="1"/>
</dbReference>
<keyword evidence="9" id="KW-0804">Transcription</keyword>
<evidence type="ECO:0000256" key="10">
    <source>
        <dbReference type="ARBA" id="ARBA00023242"/>
    </source>
</evidence>
<gene>
    <name evidence="14" type="ORF">JZ751_022706</name>
</gene>
<dbReference type="PROSITE" id="PS50157">
    <property type="entry name" value="ZINC_FINGER_C2H2_2"/>
    <property type="match status" value="9"/>
</dbReference>
<evidence type="ECO:0000256" key="11">
    <source>
        <dbReference type="PROSITE-ProRule" id="PRU00042"/>
    </source>
</evidence>
<dbReference type="FunFam" id="3.30.160.60:FF:001270">
    <property type="entry name" value="zinc finger protein 583 isoform X1"/>
    <property type="match status" value="1"/>
</dbReference>
<name>A0A8T2PIA3_9TELE</name>
<keyword evidence="10" id="KW-0539">Nucleus</keyword>
<dbReference type="EMBL" id="JAFBMS010000006">
    <property type="protein sequence ID" value="KAG9351456.1"/>
    <property type="molecule type" value="Genomic_DNA"/>
</dbReference>
<keyword evidence="15" id="KW-1185">Reference proteome</keyword>
<dbReference type="FunFam" id="3.30.160.60:FF:000446">
    <property type="entry name" value="Zinc finger protein"/>
    <property type="match status" value="1"/>
</dbReference>
<feature type="compositionally biased region" description="Polar residues" evidence="12">
    <location>
        <begin position="136"/>
        <end position="155"/>
    </location>
</feature>
<comment type="caution">
    <text evidence="14">The sequence shown here is derived from an EMBL/GenBank/DDBJ whole genome shotgun (WGS) entry which is preliminary data.</text>
</comment>
<dbReference type="GO" id="GO:0001817">
    <property type="term" value="P:regulation of cytokine production"/>
    <property type="evidence" value="ECO:0007669"/>
    <property type="project" value="TreeGrafter"/>
</dbReference>
<feature type="region of interest" description="Disordered" evidence="12">
    <location>
        <begin position="225"/>
        <end position="260"/>
    </location>
</feature>
<dbReference type="OrthoDB" id="10050330at2759"/>
<feature type="domain" description="C2H2-type" evidence="13">
    <location>
        <begin position="402"/>
        <end position="429"/>
    </location>
</feature>
<feature type="domain" description="C2H2-type" evidence="13">
    <location>
        <begin position="346"/>
        <end position="373"/>
    </location>
</feature>
<dbReference type="AlphaFoldDB" id="A0A8T2PIA3"/>
<feature type="domain" description="C2H2-type" evidence="13">
    <location>
        <begin position="458"/>
        <end position="485"/>
    </location>
</feature>
<keyword evidence="8" id="KW-0238">DNA-binding</keyword>
<feature type="region of interest" description="Disordered" evidence="12">
    <location>
        <begin position="135"/>
        <end position="169"/>
    </location>
</feature>
<keyword evidence="7" id="KW-0805">Transcription regulation</keyword>
<evidence type="ECO:0000256" key="6">
    <source>
        <dbReference type="ARBA" id="ARBA00022833"/>
    </source>
</evidence>
<evidence type="ECO:0000256" key="4">
    <source>
        <dbReference type="ARBA" id="ARBA00022737"/>
    </source>
</evidence>
<dbReference type="PANTHER" id="PTHR24399:SF54">
    <property type="entry name" value="GASTRULA ZINC FINGER PROTEIN XLCGF26.1-LIKE-RELATED"/>
    <property type="match status" value="1"/>
</dbReference>
<feature type="compositionally biased region" description="Polar residues" evidence="12">
    <location>
        <begin position="44"/>
        <end position="56"/>
    </location>
</feature>
<comment type="similarity">
    <text evidence="2">Belongs to the krueppel C2H2-type zinc-finger protein family.</text>
</comment>
<protein>
    <recommendedName>
        <fullName evidence="13">C2H2-type domain-containing protein</fullName>
    </recommendedName>
</protein>
<dbReference type="InterPro" id="IPR036236">
    <property type="entry name" value="Znf_C2H2_sf"/>
</dbReference>
<dbReference type="InterPro" id="IPR013087">
    <property type="entry name" value="Znf_C2H2_type"/>
</dbReference>
<dbReference type="PROSITE" id="PS00028">
    <property type="entry name" value="ZINC_FINGER_C2H2_1"/>
    <property type="match status" value="9"/>
</dbReference>
<dbReference type="GO" id="GO:0002682">
    <property type="term" value="P:regulation of immune system process"/>
    <property type="evidence" value="ECO:0007669"/>
    <property type="project" value="TreeGrafter"/>
</dbReference>
<dbReference type="Proteomes" id="UP000824540">
    <property type="component" value="Unassembled WGS sequence"/>
</dbReference>
<evidence type="ECO:0000256" key="12">
    <source>
        <dbReference type="SAM" id="MobiDB-lite"/>
    </source>
</evidence>
<dbReference type="Pfam" id="PF13912">
    <property type="entry name" value="zf-C2H2_6"/>
    <property type="match status" value="1"/>
</dbReference>
<dbReference type="GO" id="GO:0001227">
    <property type="term" value="F:DNA-binding transcription repressor activity, RNA polymerase II-specific"/>
    <property type="evidence" value="ECO:0007669"/>
    <property type="project" value="TreeGrafter"/>
</dbReference>
<evidence type="ECO:0000259" key="13">
    <source>
        <dbReference type="PROSITE" id="PS50157"/>
    </source>
</evidence>
<feature type="region of interest" description="Disordered" evidence="12">
    <location>
        <begin position="42"/>
        <end position="63"/>
    </location>
</feature>
<feature type="domain" description="C2H2-type" evidence="13">
    <location>
        <begin position="290"/>
        <end position="317"/>
    </location>
</feature>
<sequence>MVAIFVTNPARQDAVVSGHCTDGGENSDITFCPPGINMHKDTSAPMSSSTVSQHHSALQPDESRRKYQQYWRRDYLMDFNPEQRRMICMVCGSSLATLKVSTIKRHIRQKHPHSLLLSTAERQGICTDWERRMCTNGESESSDTPSSATQATDPNLTHIHMPNRETQGEEEDLDTPRHFIGQSEKVSSQVFACSQCPFVHMEEVTFHQHIEEVHPEEYSRIVSSAGNRAHNPMPPSSSDQHFSPLKTHSTPTQSHTGTPEAHTCLQCGKRFQYPSYLKKHQRIHTRKHQHICSLCGKSFELDSNLREHLKTHKEELSFSCSLCGKSYGCTSDLKRHQHIHSGERPYHCSQCGKTFSLLFTLKQHQGIHTGERPFQCSYCGKSFRQVIQLTRHERIHTGECPYHCSQCEKSFKSPSDLTRHKRIHTGERPYLCYQCGKSFRQSSNLIQHQHSHAGERPFHCPQCGKSYSRSSTLTIHLRTHTGERPFLCSQCGKSFTKLFNLKQHKRTHR</sequence>
<organism evidence="14 15">
    <name type="scientific">Albula glossodonta</name>
    <name type="common">roundjaw bonefish</name>
    <dbReference type="NCBI Taxonomy" id="121402"/>
    <lineage>
        <taxon>Eukaryota</taxon>
        <taxon>Metazoa</taxon>
        <taxon>Chordata</taxon>
        <taxon>Craniata</taxon>
        <taxon>Vertebrata</taxon>
        <taxon>Euteleostomi</taxon>
        <taxon>Actinopterygii</taxon>
        <taxon>Neopterygii</taxon>
        <taxon>Teleostei</taxon>
        <taxon>Albuliformes</taxon>
        <taxon>Albulidae</taxon>
        <taxon>Albula</taxon>
    </lineage>
</organism>
<proteinExistence type="inferred from homology"/>
<dbReference type="Pfam" id="PF00096">
    <property type="entry name" value="zf-C2H2"/>
    <property type="match status" value="7"/>
</dbReference>
<dbReference type="GO" id="GO:0005654">
    <property type="term" value="C:nucleoplasm"/>
    <property type="evidence" value="ECO:0007669"/>
    <property type="project" value="TreeGrafter"/>
</dbReference>
<feature type="domain" description="C2H2-type" evidence="13">
    <location>
        <begin position="318"/>
        <end position="345"/>
    </location>
</feature>
<feature type="compositionally biased region" description="Polar residues" evidence="12">
    <location>
        <begin position="236"/>
        <end position="257"/>
    </location>
</feature>
<comment type="subcellular location">
    <subcellularLocation>
        <location evidence="1">Nucleus</location>
    </subcellularLocation>
</comment>
<feature type="domain" description="C2H2-type" evidence="13">
    <location>
        <begin position="374"/>
        <end position="401"/>
    </location>
</feature>
<feature type="domain" description="C2H2-type" evidence="13">
    <location>
        <begin position="430"/>
        <end position="457"/>
    </location>
</feature>
<dbReference type="FunFam" id="3.30.160.60:FF:002343">
    <property type="entry name" value="Zinc finger protein 33A"/>
    <property type="match status" value="2"/>
</dbReference>
<evidence type="ECO:0000256" key="2">
    <source>
        <dbReference type="ARBA" id="ARBA00006991"/>
    </source>
</evidence>
<dbReference type="FunFam" id="3.30.160.60:FF:001818">
    <property type="entry name" value="GDNF-inducible zinc finger protein 1 isoform X1"/>
    <property type="match status" value="1"/>
</dbReference>
<feature type="domain" description="C2H2-type" evidence="13">
    <location>
        <begin position="262"/>
        <end position="289"/>
    </location>
</feature>
<dbReference type="SMART" id="SM00355">
    <property type="entry name" value="ZnF_C2H2"/>
    <property type="match status" value="11"/>
</dbReference>
<evidence type="ECO:0000313" key="15">
    <source>
        <dbReference type="Proteomes" id="UP000824540"/>
    </source>
</evidence>
<dbReference type="Gene3D" id="3.30.160.60">
    <property type="entry name" value="Classic Zinc Finger"/>
    <property type="match status" value="9"/>
</dbReference>
<dbReference type="Pfam" id="PF18658">
    <property type="entry name" value="zf-C2H2_12"/>
    <property type="match status" value="1"/>
</dbReference>
<dbReference type="PANTHER" id="PTHR24399">
    <property type="entry name" value="ZINC FINGER AND BTB DOMAIN-CONTAINING"/>
    <property type="match status" value="1"/>
</dbReference>
<dbReference type="FunFam" id="3.30.160.60:FF:000443">
    <property type="entry name" value="Zinc finger protein 41"/>
    <property type="match status" value="1"/>
</dbReference>
<keyword evidence="6" id="KW-0862">Zinc</keyword>
<evidence type="ECO:0000256" key="3">
    <source>
        <dbReference type="ARBA" id="ARBA00022723"/>
    </source>
</evidence>
<dbReference type="FunFam" id="3.30.160.60:FF:002281">
    <property type="match status" value="1"/>
</dbReference>
<accession>A0A8T2PIA3</accession>
<evidence type="ECO:0000313" key="14">
    <source>
        <dbReference type="EMBL" id="KAG9351456.1"/>
    </source>
</evidence>
<evidence type="ECO:0000256" key="7">
    <source>
        <dbReference type="ARBA" id="ARBA00023015"/>
    </source>
</evidence>
<evidence type="ECO:0000256" key="8">
    <source>
        <dbReference type="ARBA" id="ARBA00023125"/>
    </source>
</evidence>
<dbReference type="GO" id="GO:0008270">
    <property type="term" value="F:zinc ion binding"/>
    <property type="evidence" value="ECO:0007669"/>
    <property type="project" value="UniProtKB-KW"/>
</dbReference>
<feature type="domain" description="C2H2-type" evidence="13">
    <location>
        <begin position="486"/>
        <end position="509"/>
    </location>
</feature>
<dbReference type="GO" id="GO:0000978">
    <property type="term" value="F:RNA polymerase II cis-regulatory region sequence-specific DNA binding"/>
    <property type="evidence" value="ECO:0007669"/>
    <property type="project" value="TreeGrafter"/>
</dbReference>
<keyword evidence="5 11" id="KW-0863">Zinc-finger</keyword>
<reference evidence="14" key="1">
    <citation type="thesis" date="2021" institute="BYU ScholarsArchive" country="Provo, UT, USA">
        <title>Applications of and Algorithms for Genome Assembly and Genomic Analyses with an Emphasis on Marine Teleosts.</title>
        <authorList>
            <person name="Pickett B.D."/>
        </authorList>
    </citation>
    <scope>NUCLEOTIDE SEQUENCE</scope>
    <source>
        <strain evidence="14">HI-2016</strain>
    </source>
</reference>
<dbReference type="InterPro" id="IPR040647">
    <property type="entry name" value="SPIN-DOC_Znf-C2H2"/>
</dbReference>
<evidence type="ECO:0000256" key="9">
    <source>
        <dbReference type="ARBA" id="ARBA00023163"/>
    </source>
</evidence>
<keyword evidence="4" id="KW-0677">Repeat</keyword>
<keyword evidence="3" id="KW-0479">Metal-binding</keyword>
<evidence type="ECO:0000256" key="5">
    <source>
        <dbReference type="ARBA" id="ARBA00022771"/>
    </source>
</evidence>
<dbReference type="SUPFAM" id="SSF57667">
    <property type="entry name" value="beta-beta-alpha zinc fingers"/>
    <property type="match status" value="5"/>
</dbReference>
<evidence type="ECO:0000256" key="1">
    <source>
        <dbReference type="ARBA" id="ARBA00004123"/>
    </source>
</evidence>